<dbReference type="RefSeq" id="WP_087455649.1">
    <property type="nucleotide sequence ID" value="NZ_CP021434.1"/>
</dbReference>
<evidence type="ECO:0000313" key="3">
    <source>
        <dbReference type="EMBL" id="ARU60262.1"/>
    </source>
</evidence>
<name>A0A1Y0IID3_9BACL</name>
<dbReference type="Pfam" id="PF04012">
    <property type="entry name" value="PspA_IM30"/>
    <property type="match status" value="1"/>
</dbReference>
<dbReference type="PANTHER" id="PTHR31088:SF6">
    <property type="entry name" value="PHAGE SHOCK PROTEIN A"/>
    <property type="match status" value="1"/>
</dbReference>
<reference evidence="4" key="1">
    <citation type="submission" date="2017-05" db="EMBL/GenBank/DDBJ databases">
        <authorList>
            <person name="Sung H."/>
        </authorList>
    </citation>
    <scope>NUCLEOTIDE SEQUENCE [LARGE SCALE GENOMIC DNA]</scope>
    <source>
        <strain evidence="4">AR23208</strain>
    </source>
</reference>
<dbReference type="EMBL" id="CP021434">
    <property type="protein sequence ID" value="ARU60262.1"/>
    <property type="molecule type" value="Genomic_DNA"/>
</dbReference>
<evidence type="ECO:0000256" key="2">
    <source>
        <dbReference type="SAM" id="Coils"/>
    </source>
</evidence>
<comment type="similarity">
    <text evidence="1">Belongs to the PspA/Vipp/IM30 family.</text>
</comment>
<dbReference type="AlphaFoldDB" id="A0A1Y0IID3"/>
<keyword evidence="2" id="KW-0175">Coiled coil</keyword>
<dbReference type="Proteomes" id="UP000195437">
    <property type="component" value="Chromosome"/>
</dbReference>
<keyword evidence="4" id="KW-1185">Reference proteome</keyword>
<feature type="coiled-coil region" evidence="2">
    <location>
        <begin position="24"/>
        <end position="75"/>
    </location>
</feature>
<dbReference type="InterPro" id="IPR007157">
    <property type="entry name" value="PspA_VIPP1"/>
</dbReference>
<evidence type="ECO:0000313" key="4">
    <source>
        <dbReference type="Proteomes" id="UP000195437"/>
    </source>
</evidence>
<dbReference type="PANTHER" id="PTHR31088">
    <property type="entry name" value="MEMBRANE-ASSOCIATED PROTEIN VIPP1, CHLOROPLASTIC"/>
    <property type="match status" value="1"/>
</dbReference>
<sequence>MFKRIANLISAAIHEGLDQIEDPKMMLNHTLRNMEEEIAKARHAIVKQQTLTASYEKNKEEAHALQDKRRRQAEQAFNAGEENLARKALGEMKHFEARAAYFGEQADHAAEGVRELKEQASLLERRYQELKDKKHALIARANVAQVKERIVTALHSIDTDSFVREFQRFENKILEMEIRANTGASSTFDELSYSRFEYADEVEKELERMRGEKVS</sequence>
<evidence type="ECO:0008006" key="5">
    <source>
        <dbReference type="Google" id="ProtNLM"/>
    </source>
</evidence>
<protein>
    <recommendedName>
        <fullName evidence="5">Phage shock protein A</fullName>
    </recommendedName>
</protein>
<feature type="coiled-coil region" evidence="2">
    <location>
        <begin position="106"/>
        <end position="140"/>
    </location>
</feature>
<accession>A0A1Y0IID3</accession>
<gene>
    <name evidence="3" type="ORF">CBW65_03680</name>
</gene>
<dbReference type="KEGG" id="tum:CBW65_03680"/>
<evidence type="ECO:0000256" key="1">
    <source>
        <dbReference type="ARBA" id="ARBA00043985"/>
    </source>
</evidence>
<proteinExistence type="inferred from homology"/>
<dbReference type="OrthoDB" id="9779630at2"/>
<organism evidence="3 4">
    <name type="scientific">Tumebacillus avium</name>
    <dbReference type="NCBI Taxonomy" id="1903704"/>
    <lineage>
        <taxon>Bacteria</taxon>
        <taxon>Bacillati</taxon>
        <taxon>Bacillota</taxon>
        <taxon>Bacilli</taxon>
        <taxon>Bacillales</taxon>
        <taxon>Alicyclobacillaceae</taxon>
        <taxon>Tumebacillus</taxon>
    </lineage>
</organism>